<feature type="compositionally biased region" description="Polar residues" evidence="1">
    <location>
        <begin position="1"/>
        <end position="25"/>
    </location>
</feature>
<protein>
    <submittedName>
        <fullName evidence="3">SUN domain-containing protein</fullName>
    </submittedName>
</protein>
<dbReference type="Pfam" id="PF07738">
    <property type="entry name" value="Sad1_UNC"/>
    <property type="match status" value="1"/>
</dbReference>
<dbReference type="InterPro" id="IPR012919">
    <property type="entry name" value="SUN_dom"/>
</dbReference>
<dbReference type="AlphaFoldDB" id="A0A5K3FTU0"/>
<feature type="compositionally biased region" description="Polar residues" evidence="1">
    <location>
        <begin position="206"/>
        <end position="218"/>
    </location>
</feature>
<feature type="region of interest" description="Disordered" evidence="1">
    <location>
        <begin position="1"/>
        <end position="72"/>
    </location>
</feature>
<feature type="region of interest" description="Disordered" evidence="1">
    <location>
        <begin position="202"/>
        <end position="240"/>
    </location>
</feature>
<evidence type="ECO:0000256" key="1">
    <source>
        <dbReference type="SAM" id="MobiDB-lite"/>
    </source>
</evidence>
<name>A0A5K3FTU0_MESCO</name>
<feature type="domain" description="SUN" evidence="2">
    <location>
        <begin position="221"/>
        <end position="255"/>
    </location>
</feature>
<proteinExistence type="predicted"/>
<sequence length="262" mass="28937">MSTGIRNSIRTRSTASTSGTPSTQSTKEHTVEIREGDGSHRALESGQQSRKLSKPTGAMSQQRSAKELDQKQVDNANQLEEMRTQNAALVSELEVRFESLELDLAAKVDARQSRCDELRGISLEIKESPPSETLAKTPPQAPLEMFDVSVRISSPPEVDFPISLTRFQFTSQFSSTPSVTNRPVPPSPAACRFSSAAVSQWHRPRSVSSIQPQQTDQSLEPRPEGQPARFIEPTVNSNHGHPAYTCIYRLRAHGNKAEDDQN</sequence>
<organism evidence="3">
    <name type="scientific">Mesocestoides corti</name>
    <name type="common">Flatworm</name>
    <dbReference type="NCBI Taxonomy" id="53468"/>
    <lineage>
        <taxon>Eukaryota</taxon>
        <taxon>Metazoa</taxon>
        <taxon>Spiralia</taxon>
        <taxon>Lophotrochozoa</taxon>
        <taxon>Platyhelminthes</taxon>
        <taxon>Cestoda</taxon>
        <taxon>Eucestoda</taxon>
        <taxon>Cyclophyllidea</taxon>
        <taxon>Mesocestoididae</taxon>
        <taxon>Mesocestoides</taxon>
    </lineage>
</organism>
<evidence type="ECO:0000313" key="3">
    <source>
        <dbReference type="WBParaSite" id="MCU_010520-RA"/>
    </source>
</evidence>
<reference evidence="3" key="1">
    <citation type="submission" date="2019-11" db="UniProtKB">
        <authorList>
            <consortium name="WormBaseParasite"/>
        </authorList>
    </citation>
    <scope>IDENTIFICATION</scope>
</reference>
<dbReference type="WBParaSite" id="MCU_010520-RA">
    <property type="protein sequence ID" value="MCU_010520-RA"/>
    <property type="gene ID" value="MCU_010520"/>
</dbReference>
<evidence type="ECO:0000259" key="2">
    <source>
        <dbReference type="Pfam" id="PF07738"/>
    </source>
</evidence>
<dbReference type="Gene3D" id="2.60.120.260">
    <property type="entry name" value="Galactose-binding domain-like"/>
    <property type="match status" value="1"/>
</dbReference>
<accession>A0A5K3FTU0</accession>
<feature type="compositionally biased region" description="Basic and acidic residues" evidence="1">
    <location>
        <begin position="26"/>
        <end position="43"/>
    </location>
</feature>